<dbReference type="PANTHER" id="PTHR32305">
    <property type="match status" value="1"/>
</dbReference>
<dbReference type="PANTHER" id="PTHR32305:SF15">
    <property type="entry name" value="PROTEIN RHSA-RELATED"/>
    <property type="match status" value="1"/>
</dbReference>
<gene>
    <name evidence="3" type="ORF">SAMN02745165_01739</name>
</gene>
<evidence type="ECO:0000313" key="4">
    <source>
        <dbReference type="Proteomes" id="UP000184171"/>
    </source>
</evidence>
<dbReference type="NCBIfam" id="TIGR03696">
    <property type="entry name" value="Rhs_assc_core"/>
    <property type="match status" value="1"/>
</dbReference>
<reference evidence="3 4" key="1">
    <citation type="submission" date="2016-11" db="EMBL/GenBank/DDBJ databases">
        <authorList>
            <person name="Jaros S."/>
            <person name="Januszkiewicz K."/>
            <person name="Wedrychowicz H."/>
        </authorList>
    </citation>
    <scope>NUCLEOTIDE SEQUENCE [LARGE SCALE GENOMIC DNA]</scope>
    <source>
        <strain evidence="3 4">DSM 5091</strain>
    </source>
</reference>
<keyword evidence="4" id="KW-1185">Reference proteome</keyword>
<sequence length="311" mass="33711">MMFMQGCLRAVALVLLMVFPLQAAEVVTFYHVDPVGTPLVITDASGQKVWEADYKPFGEEYRTQGTQENSRRFVGKERDAETGLDYFGARYMATFSGRFLAVDAVRVVGENSGAVNSVLLNNPQRLNVYSYSLNNPYRFLDPDGNYVESAWDAASLAAGVYSISQWNKSTSFGDMFMDVAGVAVDGLALALPIPGGAGLALKAGRGLGQLSHAGKYGVKSYGELRKAIKGTGLEAHHLIEKRFARVLGTAPGDMASVAVTRAEHQVFTNAWRKAIPYGEGTAAATKDQIMSAATQIYKNHPKLLDAIKKEK</sequence>
<name>A0A1M6H938_MALRU</name>
<evidence type="ECO:0000313" key="3">
    <source>
        <dbReference type="EMBL" id="SHJ18706.1"/>
    </source>
</evidence>
<feature type="domain" description="RHS protein conserved region" evidence="2">
    <location>
        <begin position="28"/>
        <end position="59"/>
    </location>
</feature>
<protein>
    <submittedName>
        <fullName evidence="3">RHS repeat-associated core domain-containing protein</fullName>
    </submittedName>
</protein>
<organism evidence="3 4">
    <name type="scientific">Malonomonas rubra DSM 5091</name>
    <dbReference type="NCBI Taxonomy" id="1122189"/>
    <lineage>
        <taxon>Bacteria</taxon>
        <taxon>Pseudomonadati</taxon>
        <taxon>Thermodesulfobacteriota</taxon>
        <taxon>Desulfuromonadia</taxon>
        <taxon>Desulfuromonadales</taxon>
        <taxon>Geopsychrobacteraceae</taxon>
        <taxon>Malonomonas</taxon>
    </lineage>
</organism>
<feature type="signal peptide" evidence="1">
    <location>
        <begin position="1"/>
        <end position="23"/>
    </location>
</feature>
<dbReference type="InterPro" id="IPR022385">
    <property type="entry name" value="Rhs_assc_core"/>
</dbReference>
<evidence type="ECO:0000256" key="1">
    <source>
        <dbReference type="SAM" id="SignalP"/>
    </source>
</evidence>
<dbReference type="Proteomes" id="UP000184171">
    <property type="component" value="Unassembled WGS sequence"/>
</dbReference>
<feature type="chain" id="PRO_5012093316" evidence="1">
    <location>
        <begin position="24"/>
        <end position="311"/>
    </location>
</feature>
<evidence type="ECO:0000259" key="2">
    <source>
        <dbReference type="Pfam" id="PF03527"/>
    </source>
</evidence>
<keyword evidence="1" id="KW-0732">Signal</keyword>
<dbReference type="AlphaFoldDB" id="A0A1M6H938"/>
<dbReference type="RefSeq" id="WP_072907910.1">
    <property type="nucleotide sequence ID" value="NZ_FQZT01000005.1"/>
</dbReference>
<dbReference type="OrthoDB" id="9757552at2"/>
<accession>A0A1M6H938</accession>
<dbReference type="InterPro" id="IPR050708">
    <property type="entry name" value="T6SS_VgrG/RHS"/>
</dbReference>
<dbReference type="Gene3D" id="2.180.10.10">
    <property type="entry name" value="RHS repeat-associated core"/>
    <property type="match status" value="1"/>
</dbReference>
<dbReference type="EMBL" id="FQZT01000005">
    <property type="protein sequence ID" value="SHJ18706.1"/>
    <property type="molecule type" value="Genomic_DNA"/>
</dbReference>
<dbReference type="InterPro" id="IPR001826">
    <property type="entry name" value="RHS"/>
</dbReference>
<dbReference type="STRING" id="1122189.SAMN02745165_01739"/>
<proteinExistence type="predicted"/>
<dbReference type="Pfam" id="PF03527">
    <property type="entry name" value="RHS"/>
    <property type="match status" value="1"/>
</dbReference>